<keyword evidence="1" id="KW-1133">Transmembrane helix</keyword>
<feature type="transmembrane region" description="Helical" evidence="1">
    <location>
        <begin position="14"/>
        <end position="33"/>
    </location>
</feature>
<dbReference type="Proteomes" id="UP000660708">
    <property type="component" value="Unassembled WGS sequence"/>
</dbReference>
<protein>
    <submittedName>
        <fullName evidence="2">Uncharacterized protein</fullName>
    </submittedName>
</protein>
<dbReference type="EMBL" id="AQHF01000032">
    <property type="protein sequence ID" value="MBE0348272.1"/>
    <property type="molecule type" value="Genomic_DNA"/>
</dbReference>
<keyword evidence="3" id="KW-1185">Reference proteome</keyword>
<keyword evidence="1" id="KW-0812">Transmembrane</keyword>
<dbReference type="RefSeq" id="WP_147389455.1">
    <property type="nucleotide sequence ID" value="NZ_AQHF01000032.1"/>
</dbReference>
<evidence type="ECO:0000313" key="3">
    <source>
        <dbReference type="Proteomes" id="UP000660708"/>
    </source>
</evidence>
<evidence type="ECO:0000313" key="2">
    <source>
        <dbReference type="EMBL" id="MBE0348272.1"/>
    </source>
</evidence>
<proteinExistence type="predicted"/>
<name>A0A8I0T6C0_9GAMM</name>
<gene>
    <name evidence="2" type="ORF">PPEP_a4556</name>
</gene>
<evidence type="ECO:0000256" key="1">
    <source>
        <dbReference type="SAM" id="Phobius"/>
    </source>
</evidence>
<comment type="caution">
    <text evidence="2">The sequence shown here is derived from an EMBL/GenBank/DDBJ whole genome shotgun (WGS) entry which is preliminary data.</text>
</comment>
<organism evidence="2 3">
    <name type="scientific">Pseudoalteromonas peptidolytica F12-50-A1</name>
    <dbReference type="NCBI Taxonomy" id="1315280"/>
    <lineage>
        <taxon>Bacteria</taxon>
        <taxon>Pseudomonadati</taxon>
        <taxon>Pseudomonadota</taxon>
        <taxon>Gammaproteobacteria</taxon>
        <taxon>Alteromonadales</taxon>
        <taxon>Pseudoalteromonadaceae</taxon>
        <taxon>Pseudoalteromonas</taxon>
    </lineage>
</organism>
<dbReference type="AlphaFoldDB" id="A0A8I0T6C0"/>
<sequence length="89" mass="10082">MSNEQSSSQFEKNALTILAMVIVSVLGWVGYTVNQNQIQYARIDERLAAQSDILKDMQIRIGDANQWRAGVDQDLSDIKARLNRLEKSN</sequence>
<accession>A0A8I0T6C0</accession>
<reference evidence="2 3" key="1">
    <citation type="submission" date="2015-06" db="EMBL/GenBank/DDBJ databases">
        <title>Genome sequence of Pseudoalteromonas peptidolytica.</title>
        <authorList>
            <person name="Xie B.-B."/>
            <person name="Rong J.-C."/>
            <person name="Qin Q.-L."/>
            <person name="Zhang Y.-Z."/>
        </authorList>
    </citation>
    <scope>NUCLEOTIDE SEQUENCE [LARGE SCALE GENOMIC DNA]</scope>
    <source>
        <strain evidence="2 3">F12-50-A1</strain>
    </source>
</reference>
<keyword evidence="1" id="KW-0472">Membrane</keyword>